<dbReference type="InterPro" id="IPR013974">
    <property type="entry name" value="SAF"/>
</dbReference>
<dbReference type="InterPro" id="IPR031571">
    <property type="entry name" value="RcpC_dom"/>
</dbReference>
<dbReference type="RefSeq" id="WP_344339854.1">
    <property type="nucleotide sequence ID" value="NZ_BAAAQT010000001.1"/>
</dbReference>
<organism evidence="2 3">
    <name type="scientific">Agrococcus versicolor</name>
    <dbReference type="NCBI Taxonomy" id="501482"/>
    <lineage>
        <taxon>Bacteria</taxon>
        <taxon>Bacillati</taxon>
        <taxon>Actinomycetota</taxon>
        <taxon>Actinomycetes</taxon>
        <taxon>Micrococcales</taxon>
        <taxon>Microbacteriaceae</taxon>
        <taxon>Agrococcus</taxon>
    </lineage>
</organism>
<feature type="domain" description="SAF" evidence="1">
    <location>
        <begin position="39"/>
        <end position="103"/>
    </location>
</feature>
<dbReference type="CDD" id="cd11614">
    <property type="entry name" value="SAF_CpaB_FlgA_like"/>
    <property type="match status" value="1"/>
</dbReference>
<name>A0ABP5M9E3_9MICO</name>
<evidence type="ECO:0000313" key="2">
    <source>
        <dbReference type="EMBL" id="GAA2170746.1"/>
    </source>
</evidence>
<dbReference type="SMART" id="SM00858">
    <property type="entry name" value="SAF"/>
    <property type="match status" value="1"/>
</dbReference>
<dbReference type="EMBL" id="BAAAQT010000001">
    <property type="protein sequence ID" value="GAA2170746.1"/>
    <property type="molecule type" value="Genomic_DNA"/>
</dbReference>
<dbReference type="Proteomes" id="UP001501599">
    <property type="component" value="Unassembled WGS sequence"/>
</dbReference>
<dbReference type="Pfam" id="PF08666">
    <property type="entry name" value="SAF"/>
    <property type="match status" value="1"/>
</dbReference>
<keyword evidence="3" id="KW-1185">Reference proteome</keyword>
<accession>A0ABP5M9E3</accession>
<protein>
    <recommendedName>
        <fullName evidence="1">SAF domain-containing protein</fullName>
    </recommendedName>
</protein>
<evidence type="ECO:0000259" key="1">
    <source>
        <dbReference type="SMART" id="SM00858"/>
    </source>
</evidence>
<evidence type="ECO:0000313" key="3">
    <source>
        <dbReference type="Proteomes" id="UP001501599"/>
    </source>
</evidence>
<comment type="caution">
    <text evidence="2">The sequence shown here is derived from an EMBL/GenBank/DDBJ whole genome shotgun (WGS) entry which is preliminary data.</text>
</comment>
<sequence>MRRVLVVALALVIAIVGGVVTFSYAAGADARAMAGMAPVRVLVVQEAIPAGTAVEDVRDLVALAELPADAVVPGSMDSLDGLAGLATTTDLEPGEQLLTARFAPPDALGGAVEVPAGMHLLSLQLEPHRIVGGDVEPGDRVAIFVSEGDESMPDATRLLLHSVLVVDVAGGTSIVVDETTGTEVEEAPATAVMVTVAIDPLQAQQLVFSTEYELVYLSIEPDDASDADDGVLRDVIGQ</sequence>
<reference evidence="3" key="1">
    <citation type="journal article" date="2019" name="Int. J. Syst. Evol. Microbiol.">
        <title>The Global Catalogue of Microorganisms (GCM) 10K type strain sequencing project: providing services to taxonomists for standard genome sequencing and annotation.</title>
        <authorList>
            <consortium name="The Broad Institute Genomics Platform"/>
            <consortium name="The Broad Institute Genome Sequencing Center for Infectious Disease"/>
            <person name="Wu L."/>
            <person name="Ma J."/>
        </authorList>
    </citation>
    <scope>NUCLEOTIDE SEQUENCE [LARGE SCALE GENOMIC DNA]</scope>
    <source>
        <strain evidence="3">JCM 16026</strain>
    </source>
</reference>
<dbReference type="Pfam" id="PF16976">
    <property type="entry name" value="RcpC"/>
    <property type="match status" value="1"/>
</dbReference>
<gene>
    <name evidence="2" type="ORF">GCM10009846_02210</name>
</gene>
<proteinExistence type="predicted"/>